<keyword evidence="8" id="KW-0998">Cell outer membrane</keyword>
<dbReference type="InterPro" id="IPR005565">
    <property type="entry name" value="Hemolysn_activator_HlyB_C"/>
</dbReference>
<evidence type="ECO:0000256" key="1">
    <source>
        <dbReference type="ARBA" id="ARBA00004442"/>
    </source>
</evidence>
<name>A0ABN7XWK5_9BURK</name>
<keyword evidence="3" id="KW-0813">Transport</keyword>
<dbReference type="InterPro" id="IPR013686">
    <property type="entry name" value="Polypept-transport_assoc_ShlB"/>
</dbReference>
<comment type="similarity">
    <text evidence="2">Belongs to the TPS (TC 1.B.20) family.</text>
</comment>
<evidence type="ECO:0000256" key="7">
    <source>
        <dbReference type="ARBA" id="ARBA00023136"/>
    </source>
</evidence>
<keyword evidence="7" id="KW-0472">Membrane</keyword>
<evidence type="ECO:0000259" key="9">
    <source>
        <dbReference type="PROSITE" id="PS51779"/>
    </source>
</evidence>
<keyword evidence="6" id="KW-0653">Protein transport</keyword>
<dbReference type="Pfam" id="PF03865">
    <property type="entry name" value="ShlB"/>
    <property type="match status" value="1"/>
</dbReference>
<dbReference type="PIRSF" id="PIRSF029745">
    <property type="entry name" value="FhaC"/>
    <property type="match status" value="1"/>
</dbReference>
<proteinExistence type="inferred from homology"/>
<keyword evidence="11" id="KW-1185">Reference proteome</keyword>
<evidence type="ECO:0000256" key="5">
    <source>
        <dbReference type="ARBA" id="ARBA00022692"/>
    </source>
</evidence>
<dbReference type="InterPro" id="IPR034746">
    <property type="entry name" value="POTRA"/>
</dbReference>
<organism evidence="10 11">
    <name type="scientific">Cupriavidus pampae</name>
    <dbReference type="NCBI Taxonomy" id="659251"/>
    <lineage>
        <taxon>Bacteria</taxon>
        <taxon>Pseudomonadati</taxon>
        <taxon>Pseudomonadota</taxon>
        <taxon>Betaproteobacteria</taxon>
        <taxon>Burkholderiales</taxon>
        <taxon>Burkholderiaceae</taxon>
        <taxon>Cupriavidus</taxon>
    </lineage>
</organism>
<dbReference type="PROSITE" id="PS51779">
    <property type="entry name" value="POTRA"/>
    <property type="match status" value="1"/>
</dbReference>
<dbReference type="Pfam" id="PF08479">
    <property type="entry name" value="POTRA_2"/>
    <property type="match status" value="1"/>
</dbReference>
<dbReference type="EMBL" id="CAJZAG010000001">
    <property type="protein sequence ID" value="CAG9164481.1"/>
    <property type="molecule type" value="Genomic_DNA"/>
</dbReference>
<dbReference type="InterPro" id="IPR035251">
    <property type="entry name" value="ShlB_POTRA"/>
</dbReference>
<dbReference type="PANTHER" id="PTHR34597">
    <property type="entry name" value="SLR1661 PROTEIN"/>
    <property type="match status" value="1"/>
</dbReference>
<evidence type="ECO:0000256" key="6">
    <source>
        <dbReference type="ARBA" id="ARBA00022927"/>
    </source>
</evidence>
<comment type="caution">
    <text evidence="10">The sequence shown here is derived from an EMBL/GenBank/DDBJ whole genome shotgun (WGS) entry which is preliminary data.</text>
</comment>
<feature type="domain" description="POTRA" evidence="9">
    <location>
        <begin position="108"/>
        <end position="184"/>
    </location>
</feature>
<evidence type="ECO:0000256" key="3">
    <source>
        <dbReference type="ARBA" id="ARBA00022448"/>
    </source>
</evidence>
<dbReference type="RefSeq" id="WP_223982193.1">
    <property type="nucleotide sequence ID" value="NZ_CAJZAG010000001.1"/>
</dbReference>
<dbReference type="PANTHER" id="PTHR34597:SF3">
    <property type="entry name" value="OUTER MEMBRANE TRANSPORTER CDIB"/>
    <property type="match status" value="1"/>
</dbReference>
<gene>
    <name evidence="10" type="ORF">LMG32289_00824</name>
</gene>
<dbReference type="Gene3D" id="3.10.20.310">
    <property type="entry name" value="membrane protein fhac"/>
    <property type="match status" value="1"/>
</dbReference>
<comment type="subcellular location">
    <subcellularLocation>
        <location evidence="1">Cell outer membrane</location>
    </subcellularLocation>
</comment>
<evidence type="ECO:0000256" key="2">
    <source>
        <dbReference type="ARBA" id="ARBA00009055"/>
    </source>
</evidence>
<dbReference type="InterPro" id="IPR027282">
    <property type="entry name" value="TPS"/>
</dbReference>
<keyword evidence="5" id="KW-0812">Transmembrane</keyword>
<dbReference type="Gene3D" id="2.40.160.50">
    <property type="entry name" value="membrane protein fhac: a member of the omp85/tpsb transporter family"/>
    <property type="match status" value="1"/>
</dbReference>
<evidence type="ECO:0000256" key="8">
    <source>
        <dbReference type="ARBA" id="ARBA00023237"/>
    </source>
</evidence>
<evidence type="ECO:0000256" key="4">
    <source>
        <dbReference type="ARBA" id="ARBA00022452"/>
    </source>
</evidence>
<dbReference type="Pfam" id="PF17287">
    <property type="entry name" value="POTRA_3"/>
    <property type="match status" value="1"/>
</dbReference>
<dbReference type="InterPro" id="IPR051544">
    <property type="entry name" value="TPS_OM_transporter"/>
</dbReference>
<evidence type="ECO:0000313" key="11">
    <source>
        <dbReference type="Proteomes" id="UP000706525"/>
    </source>
</evidence>
<reference evidence="10 11" key="1">
    <citation type="submission" date="2021-08" db="EMBL/GenBank/DDBJ databases">
        <authorList>
            <person name="Peeters C."/>
        </authorList>
    </citation>
    <scope>NUCLEOTIDE SEQUENCE [LARGE SCALE GENOMIC DNA]</scope>
    <source>
        <strain evidence="10 11">LMG 32289</strain>
    </source>
</reference>
<accession>A0ABN7XWK5</accession>
<protein>
    <recommendedName>
        <fullName evidence="9">POTRA domain-containing protein</fullName>
    </recommendedName>
</protein>
<keyword evidence="4" id="KW-1134">Transmembrane beta strand</keyword>
<evidence type="ECO:0000313" key="10">
    <source>
        <dbReference type="EMBL" id="CAG9164481.1"/>
    </source>
</evidence>
<dbReference type="Proteomes" id="UP000706525">
    <property type="component" value="Unassembled WGS sequence"/>
</dbReference>
<sequence length="609" mass="65099">MQSATSLPGGSVAGARLRHGSVRPKHAADQAATLVALAVLALCHGNAIAQANPAAAFDRQNQIIESQQRDRLREDQERALRALPPPGGTDLNTVKPQVQVPDIGVACRDIRTIEITGDTQRVPDFLRADITRDFAGRCLAATDIEAILAQLTKSFIDRGYITTRAYLPAQDLRTGKLVITVVEGRIERYEIENGPAGGKKGSIWPSGAFPGNPGDALNLRDLEQGIDQLNLLSSNNARLDLRPGSTPGQSVVAVQNDASFPVHLFGSYDNLGTDATGRNAASATVTLDSLLGLNELFAVTRRQSVFPANGGHKSDSTAVHAQLPFGYNTFTVDYSQSNYTNTLGLPSGLALKATGKMDTWSLGADRVVFRNQTSRVAFSARLTTQQSKNWLGGEFLQVSSRTLTFLDVGVNAFTQVYGGIFNGRLAMVQGLNLLGSLHDPSDLPRDLPHAQFNKFTLDLGYNRRFELAGTPLTFSTQLSGQAANDTLYGTQQILIGGPSSVRGFQNYTLAGDNGYFVRNELGLPWQVSTAMLGNPTGTLAGRVYAGFDWGNVTNRAAGVPSGSLSGATLGIGLFWKTVAIDAFAARAVRAPSSQFREGTLFSLRLSASI</sequence>